<feature type="compositionally biased region" description="Basic and acidic residues" evidence="1">
    <location>
        <begin position="366"/>
        <end position="392"/>
    </location>
</feature>
<gene>
    <name evidence="2" type="ORF">G6F64_002307</name>
</gene>
<sequence>MKSLVFLKEDGKGNIYDENGAEAIDIVDEKPDPYALKQLVNIDSYLKESAKFPANNKHIEQSEEEIGTTMKISAKRLTKYMAYGSGTKELFFQAAALKAGVKESTARAWPKSQLQEEHKQCLIEFYDDDPGAYIQDAVEMLISKFAGLEIKKSRVHGLMRDDSDFHINMKASRAWASRGQMAVVTTPTTKAPTHTIIGAISSVGVINLSIRVPKQQPKIQDGKKRKSPEVASREEGPKGTTAGHYLRFLRETFEEFVKLNTRDIAIWCSQNENLCPSDLYNAWKRRFTLKLLDHGKIHLICDRRLSSKLKYEKSVWESIVKSSNLIRETKQTFVDEGVKALAKTASIASKLVQEVLELDANTPSNEQRKEEGDQEQGDKQENGDKEKELQEHDEVEEVCEETTEMNNEQRLHVLAYKKFAGNKITDMDKHICHSSFGDMMPAKQVLLKAVTSLLKKPLLNEFELCAIELSLSSIFNKINPAIEEVLYEQVSNQAGPTSTPLELKGISEVSLGLMEEVIAIKDVDQMLSFIYEKKSQMAKQKKSTKDSELTFYRRFAELLDILFNGTDVKIADGETGSKSSKNAIEINKALFHTSDTSPMYPRKIDLLLKLNESTTVELSSSEWKKSSVSEAIILKQQTKNLKTNTCILSTLTISNFFWNHCSERVAFVDLIPFYTSQLTLDTSAMTDIPLGLILNKKDNDNYSRKRVVFEMVDGFQKDPTGLNELEEFK</sequence>
<name>A0A9P6XGM7_RHIOR</name>
<evidence type="ECO:0000256" key="1">
    <source>
        <dbReference type="SAM" id="MobiDB-lite"/>
    </source>
</evidence>
<evidence type="ECO:0000313" key="2">
    <source>
        <dbReference type="EMBL" id="KAG1313388.1"/>
    </source>
</evidence>
<organism evidence="2 3">
    <name type="scientific">Rhizopus oryzae</name>
    <name type="common">Mucormycosis agent</name>
    <name type="synonym">Rhizopus arrhizus var. delemar</name>
    <dbReference type="NCBI Taxonomy" id="64495"/>
    <lineage>
        <taxon>Eukaryota</taxon>
        <taxon>Fungi</taxon>
        <taxon>Fungi incertae sedis</taxon>
        <taxon>Mucoromycota</taxon>
        <taxon>Mucoromycotina</taxon>
        <taxon>Mucoromycetes</taxon>
        <taxon>Mucorales</taxon>
        <taxon>Mucorineae</taxon>
        <taxon>Rhizopodaceae</taxon>
        <taxon>Rhizopus</taxon>
    </lineage>
</organism>
<evidence type="ECO:0000313" key="3">
    <source>
        <dbReference type="Proteomes" id="UP000716291"/>
    </source>
</evidence>
<reference evidence="2" key="1">
    <citation type="journal article" date="2020" name="Microb. Genom.">
        <title>Genetic diversity of clinical and environmental Mucorales isolates obtained from an investigation of mucormycosis cases among solid organ transplant recipients.</title>
        <authorList>
            <person name="Nguyen M.H."/>
            <person name="Kaul D."/>
            <person name="Muto C."/>
            <person name="Cheng S.J."/>
            <person name="Richter R.A."/>
            <person name="Bruno V.M."/>
            <person name="Liu G."/>
            <person name="Beyhan S."/>
            <person name="Sundermann A.J."/>
            <person name="Mounaud S."/>
            <person name="Pasculle A.W."/>
            <person name="Nierman W.C."/>
            <person name="Driscoll E."/>
            <person name="Cumbie R."/>
            <person name="Clancy C.J."/>
            <person name="Dupont C.L."/>
        </authorList>
    </citation>
    <scope>NUCLEOTIDE SEQUENCE</scope>
    <source>
        <strain evidence="2">GL11</strain>
    </source>
</reference>
<feature type="region of interest" description="Disordered" evidence="1">
    <location>
        <begin position="215"/>
        <end position="238"/>
    </location>
</feature>
<dbReference type="EMBL" id="JAANQT010000198">
    <property type="protein sequence ID" value="KAG1313388.1"/>
    <property type="molecule type" value="Genomic_DNA"/>
</dbReference>
<comment type="caution">
    <text evidence="2">The sequence shown here is derived from an EMBL/GenBank/DDBJ whole genome shotgun (WGS) entry which is preliminary data.</text>
</comment>
<proteinExistence type="predicted"/>
<feature type="compositionally biased region" description="Basic and acidic residues" evidence="1">
    <location>
        <begin position="227"/>
        <end position="237"/>
    </location>
</feature>
<dbReference type="AlphaFoldDB" id="A0A9P6XGM7"/>
<keyword evidence="3" id="KW-1185">Reference proteome</keyword>
<dbReference type="Proteomes" id="UP000716291">
    <property type="component" value="Unassembled WGS sequence"/>
</dbReference>
<feature type="region of interest" description="Disordered" evidence="1">
    <location>
        <begin position="358"/>
        <end position="394"/>
    </location>
</feature>
<protein>
    <submittedName>
        <fullName evidence="2">Uncharacterized protein</fullName>
    </submittedName>
</protein>
<dbReference type="OrthoDB" id="2278500at2759"/>
<accession>A0A9P6XGM7</accession>